<dbReference type="PROSITE" id="PS50294">
    <property type="entry name" value="WD_REPEATS_REGION"/>
    <property type="match status" value="2"/>
</dbReference>
<name>A0A6J7ZYF1_MYTCO</name>
<feature type="region of interest" description="Disordered" evidence="4">
    <location>
        <begin position="456"/>
        <end position="489"/>
    </location>
</feature>
<evidence type="ECO:0000256" key="4">
    <source>
        <dbReference type="SAM" id="MobiDB-lite"/>
    </source>
</evidence>
<feature type="repeat" description="WD" evidence="3">
    <location>
        <begin position="54"/>
        <end position="89"/>
    </location>
</feature>
<dbReference type="InterPro" id="IPR045151">
    <property type="entry name" value="DCAF8"/>
</dbReference>
<organism evidence="5 6">
    <name type="scientific">Mytilus coruscus</name>
    <name type="common">Sea mussel</name>
    <dbReference type="NCBI Taxonomy" id="42192"/>
    <lineage>
        <taxon>Eukaryota</taxon>
        <taxon>Metazoa</taxon>
        <taxon>Spiralia</taxon>
        <taxon>Lophotrochozoa</taxon>
        <taxon>Mollusca</taxon>
        <taxon>Bivalvia</taxon>
        <taxon>Autobranchia</taxon>
        <taxon>Pteriomorphia</taxon>
        <taxon>Mytilida</taxon>
        <taxon>Mytiloidea</taxon>
        <taxon>Mytilidae</taxon>
        <taxon>Mytilinae</taxon>
        <taxon>Mytilus</taxon>
    </lineage>
</organism>
<dbReference type="InterPro" id="IPR036322">
    <property type="entry name" value="WD40_repeat_dom_sf"/>
</dbReference>
<evidence type="ECO:0000313" key="5">
    <source>
        <dbReference type="EMBL" id="CAC5357264.1"/>
    </source>
</evidence>
<dbReference type="PANTHER" id="PTHR15574:SF43">
    <property type="entry name" value="DDB1- AND CUL4-ASSOCIATED FACTOR 5"/>
    <property type="match status" value="1"/>
</dbReference>
<feature type="compositionally biased region" description="Polar residues" evidence="4">
    <location>
        <begin position="472"/>
        <end position="489"/>
    </location>
</feature>
<sequence>MAFRSFRQNCLSSTCDPVGFIGRREIGNTQPNTSSDKFMRHRTSLAKNLYKRELKAHYGCVNAIEFSHKGGQFMSSGGDDRRVLLWNVEKALSDIGSPEIMKGEHNSNIFCIAFDHENKKIFSGGNDEQVLVHDIESGATLDVFMHDDAIYGLTSDPNNVNVFASACDDGRILVFDIREPASTDPFCLANYTSSMHAVAYNPVEPRLLATANAREGIGLWDIRKPRSCLLRYGSGLVQQSCMSVCISKMGDRLLALRRRLPPVLYDVKSPFPLCEFDHAGYYNSCTMKSCSFAGDRDQYVLSGSDDCNLYMWKIPDDLSKRQFVNDAHMVLHGHRSIVNQVRFNAANHLILSSGVEKSIKVWSPFPVPTSEGGIDSNSVKKNAARPAYSHEEYINLVLQTGHVMTHDYSSQSVEEDPRMLAFFDSLVQRELEGFSSSEDFASSDEELLDRIENIRDSDFSDSDSHHSRDATQNRTLSNHNQENGQEDSTVNSFSVTFASAANSRSLDGNAVSSGNMEHYSEISNSSDNDTDSENNSLQGGKTIEKLIKERCKQIKLNGKTKRKRPLVTYSSDSSDSEKDNNTASDSSTHMEQVQGHPLNILSACKQRNHLQLKRLKLLRDSALNSDSDLDNAGSLELNEKNSIHKNGACENLTENSKCEENNKCKNSEEDMGPYLYEAENQPSCSKTLAGPSSDSFPIVKNHEGPQNSESEVNSQQNWSEFKKLKKQKLHQESTEAIVKLKIIKMKSLFYAICLSLSYVHVCCNIVGRI</sequence>
<dbReference type="InterPro" id="IPR019775">
    <property type="entry name" value="WD40_repeat_CS"/>
</dbReference>
<reference evidence="5 6" key="1">
    <citation type="submission" date="2020-06" db="EMBL/GenBank/DDBJ databases">
        <authorList>
            <person name="Li R."/>
            <person name="Bekaert M."/>
        </authorList>
    </citation>
    <scope>NUCLEOTIDE SEQUENCE [LARGE SCALE GENOMIC DNA]</scope>
    <source>
        <strain evidence="6">wild</strain>
    </source>
</reference>
<feature type="compositionally biased region" description="Polar residues" evidence="4">
    <location>
        <begin position="581"/>
        <end position="591"/>
    </location>
</feature>
<evidence type="ECO:0000313" key="6">
    <source>
        <dbReference type="Proteomes" id="UP000507470"/>
    </source>
</evidence>
<evidence type="ECO:0000256" key="1">
    <source>
        <dbReference type="ARBA" id="ARBA00022574"/>
    </source>
</evidence>
<keyword evidence="1 3" id="KW-0853">WD repeat</keyword>
<dbReference type="GO" id="GO:0045717">
    <property type="term" value="P:negative regulation of fatty acid biosynthetic process"/>
    <property type="evidence" value="ECO:0007669"/>
    <property type="project" value="TreeGrafter"/>
</dbReference>
<feature type="compositionally biased region" description="Basic and acidic residues" evidence="4">
    <location>
        <begin position="456"/>
        <end position="471"/>
    </location>
</feature>
<evidence type="ECO:0000256" key="3">
    <source>
        <dbReference type="PROSITE-ProRule" id="PRU00221"/>
    </source>
</evidence>
<accession>A0A6J7ZYF1</accession>
<keyword evidence="2" id="KW-0677">Repeat</keyword>
<dbReference type="PROSITE" id="PS00678">
    <property type="entry name" value="WD_REPEATS_1"/>
    <property type="match status" value="1"/>
</dbReference>
<dbReference type="AlphaFoldDB" id="A0A6J7ZYF1"/>
<dbReference type="SMART" id="SM00320">
    <property type="entry name" value="WD40"/>
    <property type="match status" value="6"/>
</dbReference>
<gene>
    <name evidence="5" type="ORF">MCOR_1006</name>
</gene>
<dbReference type="Proteomes" id="UP000507470">
    <property type="component" value="Unassembled WGS sequence"/>
</dbReference>
<dbReference type="OrthoDB" id="5573735at2759"/>
<dbReference type="InterPro" id="IPR015943">
    <property type="entry name" value="WD40/YVTN_repeat-like_dom_sf"/>
</dbReference>
<dbReference type="Gene3D" id="2.130.10.10">
    <property type="entry name" value="YVTN repeat-like/Quinoprotein amine dehydrogenase"/>
    <property type="match status" value="2"/>
</dbReference>
<dbReference type="EMBL" id="CACVKT020000202">
    <property type="protein sequence ID" value="CAC5357264.1"/>
    <property type="molecule type" value="Genomic_DNA"/>
</dbReference>
<dbReference type="Pfam" id="PF00400">
    <property type="entry name" value="WD40"/>
    <property type="match status" value="4"/>
</dbReference>
<feature type="compositionally biased region" description="Polar residues" evidence="4">
    <location>
        <begin position="505"/>
        <end position="515"/>
    </location>
</feature>
<dbReference type="InterPro" id="IPR001680">
    <property type="entry name" value="WD40_rpt"/>
</dbReference>
<feature type="region of interest" description="Disordered" evidence="4">
    <location>
        <begin position="557"/>
        <end position="593"/>
    </location>
</feature>
<dbReference type="GO" id="GO:0080008">
    <property type="term" value="C:Cul4-RING E3 ubiquitin ligase complex"/>
    <property type="evidence" value="ECO:0007669"/>
    <property type="project" value="TreeGrafter"/>
</dbReference>
<dbReference type="SUPFAM" id="SSF50978">
    <property type="entry name" value="WD40 repeat-like"/>
    <property type="match status" value="1"/>
</dbReference>
<dbReference type="PANTHER" id="PTHR15574">
    <property type="entry name" value="WD REPEAT DOMAIN-CONTAINING FAMILY"/>
    <property type="match status" value="1"/>
</dbReference>
<evidence type="ECO:0000256" key="2">
    <source>
        <dbReference type="ARBA" id="ARBA00022737"/>
    </source>
</evidence>
<feature type="repeat" description="WD" evidence="3">
    <location>
        <begin position="331"/>
        <end position="363"/>
    </location>
</feature>
<feature type="repeat" description="WD" evidence="3">
    <location>
        <begin position="102"/>
        <end position="143"/>
    </location>
</feature>
<keyword evidence="6" id="KW-1185">Reference proteome</keyword>
<protein>
    <submittedName>
        <fullName evidence="5">DCAF5</fullName>
    </submittedName>
</protein>
<proteinExistence type="predicted"/>
<feature type="region of interest" description="Disordered" evidence="4">
    <location>
        <begin position="505"/>
        <end position="541"/>
    </location>
</feature>
<dbReference type="GO" id="GO:0005737">
    <property type="term" value="C:cytoplasm"/>
    <property type="evidence" value="ECO:0007669"/>
    <property type="project" value="TreeGrafter"/>
</dbReference>
<dbReference type="PROSITE" id="PS50082">
    <property type="entry name" value="WD_REPEATS_2"/>
    <property type="match status" value="3"/>
</dbReference>